<reference evidence="8" key="1">
    <citation type="journal article" date="2016" name="Nat. Genet.">
        <title>The genome sequences of Arachis duranensis and Arachis ipaensis, the diploid ancestors of cultivated peanut.</title>
        <authorList>
            <person name="Bertioli D.J."/>
            <person name="Cannon S.B."/>
            <person name="Froenicke L."/>
            <person name="Huang G."/>
            <person name="Farmer A.D."/>
            <person name="Cannon E.K."/>
            <person name="Liu X."/>
            <person name="Gao D."/>
            <person name="Clevenger J."/>
            <person name="Dash S."/>
            <person name="Ren L."/>
            <person name="Moretzsohn M.C."/>
            <person name="Shirasawa K."/>
            <person name="Huang W."/>
            <person name="Vidigal B."/>
            <person name="Abernathy B."/>
            <person name="Chu Y."/>
            <person name="Niederhuth C.E."/>
            <person name="Umale P."/>
            <person name="Araujo A.C."/>
            <person name="Kozik A."/>
            <person name="Kim K.D."/>
            <person name="Burow M.D."/>
            <person name="Varshney R.K."/>
            <person name="Wang X."/>
            <person name="Zhang X."/>
            <person name="Barkley N."/>
            <person name="Guimaraes P.M."/>
            <person name="Isobe S."/>
            <person name="Guo B."/>
            <person name="Liao B."/>
            <person name="Stalker H.T."/>
            <person name="Schmitz R.J."/>
            <person name="Scheffler B.E."/>
            <person name="Leal-Bertioli S.C."/>
            <person name="Xun X."/>
            <person name="Jackson S.A."/>
            <person name="Michelmore R."/>
            <person name="Ozias-Akins P."/>
        </authorList>
    </citation>
    <scope>NUCLEOTIDE SEQUENCE [LARGE SCALE GENOMIC DNA]</scope>
    <source>
        <strain evidence="8">cv. V14167</strain>
    </source>
</reference>
<keyword evidence="2" id="KW-0810">Translation regulation</keyword>
<keyword evidence="3" id="KW-0694">RNA-binding</keyword>
<dbReference type="GO" id="GO:0005737">
    <property type="term" value="C:cytoplasm"/>
    <property type="evidence" value="ECO:0007669"/>
    <property type="project" value="TreeGrafter"/>
</dbReference>
<feature type="domain" description="PUM-HD" evidence="7">
    <location>
        <begin position="375"/>
        <end position="716"/>
    </location>
</feature>
<feature type="repeat" description="Pumilio" evidence="5">
    <location>
        <begin position="399"/>
        <end position="434"/>
    </location>
</feature>
<proteinExistence type="predicted"/>
<dbReference type="InterPro" id="IPR011989">
    <property type="entry name" value="ARM-like"/>
</dbReference>
<feature type="compositionally biased region" description="Low complexity" evidence="6">
    <location>
        <begin position="1"/>
        <end position="18"/>
    </location>
</feature>
<comment type="function">
    <text evidence="4">Sequence-specific RNA-binding protein that regulates translation and mRNA stability by binding the 3'-UTR of target mRNAs.</text>
</comment>
<name>A0A9C6WLR9_ARADU</name>
<gene>
    <name evidence="9" type="primary">LOC107460776</name>
</gene>
<dbReference type="Gene3D" id="1.25.10.10">
    <property type="entry name" value="Leucine-rich Repeat Variant"/>
    <property type="match status" value="1"/>
</dbReference>
<evidence type="ECO:0000256" key="3">
    <source>
        <dbReference type="ARBA" id="ARBA00022884"/>
    </source>
</evidence>
<feature type="repeat" description="Pumilio" evidence="5">
    <location>
        <begin position="511"/>
        <end position="546"/>
    </location>
</feature>
<dbReference type="KEGG" id="adu:107460776"/>
<dbReference type="InterPro" id="IPR033712">
    <property type="entry name" value="Pumilio_RNA-bd"/>
</dbReference>
<organism evidence="8 9">
    <name type="scientific">Arachis duranensis</name>
    <name type="common">Wild peanut</name>
    <dbReference type="NCBI Taxonomy" id="130453"/>
    <lineage>
        <taxon>Eukaryota</taxon>
        <taxon>Viridiplantae</taxon>
        <taxon>Streptophyta</taxon>
        <taxon>Embryophyta</taxon>
        <taxon>Tracheophyta</taxon>
        <taxon>Spermatophyta</taxon>
        <taxon>Magnoliopsida</taxon>
        <taxon>eudicotyledons</taxon>
        <taxon>Gunneridae</taxon>
        <taxon>Pentapetalae</taxon>
        <taxon>rosids</taxon>
        <taxon>fabids</taxon>
        <taxon>Fabales</taxon>
        <taxon>Fabaceae</taxon>
        <taxon>Papilionoideae</taxon>
        <taxon>50 kb inversion clade</taxon>
        <taxon>dalbergioids sensu lato</taxon>
        <taxon>Dalbergieae</taxon>
        <taxon>Pterocarpus clade</taxon>
        <taxon>Arachis</taxon>
    </lineage>
</organism>
<feature type="repeat" description="Pumilio" evidence="5">
    <location>
        <begin position="619"/>
        <end position="657"/>
    </location>
</feature>
<dbReference type="SMART" id="SM00025">
    <property type="entry name" value="Pumilio"/>
    <property type="match status" value="8"/>
</dbReference>
<dbReference type="Pfam" id="PF00806">
    <property type="entry name" value="PUF"/>
    <property type="match status" value="6"/>
</dbReference>
<evidence type="ECO:0000259" key="7">
    <source>
        <dbReference type="PROSITE" id="PS50303"/>
    </source>
</evidence>
<dbReference type="AlphaFoldDB" id="A0A9C6WLR9"/>
<protein>
    <submittedName>
        <fullName evidence="9">Uncharacterized protein LOC107460776</fullName>
    </submittedName>
</protein>
<dbReference type="InterPro" id="IPR001313">
    <property type="entry name" value="Pumilio_RNA-bd_rpt"/>
</dbReference>
<dbReference type="InterPro" id="IPR033133">
    <property type="entry name" value="PUM-HD"/>
</dbReference>
<feature type="repeat" description="Pumilio" evidence="5">
    <location>
        <begin position="435"/>
        <end position="471"/>
    </location>
</feature>
<dbReference type="Proteomes" id="UP000515211">
    <property type="component" value="Chromosome 8"/>
</dbReference>
<keyword evidence="8" id="KW-1185">Reference proteome</keyword>
<feature type="repeat" description="Pumilio" evidence="5">
    <location>
        <begin position="547"/>
        <end position="582"/>
    </location>
</feature>
<sequence length="716" mass="79300">MLRIPDNNNTNRRNNLETTRNRRDDNESSLFGVVPNNTSPPLMNLRPDHVAVGSPLTNRAPFTTTNNNNAAASRFDGGPVGSSPYPAQFRGDHCLWMDTDQTSGFHVANTTFGADKWVDDLGGGGNALANNLSRMSIVENGTTKSRSPYDVVEAYSNNSACSIDSNNLPFFDETAPPPFCNAAAGVPVSVTPGFVPKGYAFEASPMAAQHHDHHVYHHHHHIMDQRMMKQATSDNNLHQLQQKPQQQPPPTPAFVNPYVCDRFVGSHQQHFGVECEPPNGWGGGVKNPFRFSQIMHPRLPANAPRDMAAMAVAAAAAAANSGEFPQCISPMRNGGDRAAFRCDNSVIIQGREMVKPCVESTGYGGSVRGFKKGHGQGQVPCDEDPSSVPLMLDFYNLAEAQGYVYNMAKDQNGCRFLQRMVEEGTFEDVRVVFEGIVENVVELMMDPFGNYLVQKLLDVCNEDQRLQIVLMLTKEQGQLVRISLNTHGTRVVQKLIETLNSAKQISLVKGAIQPGFLDLIKDLNGNHVIQRCLQCLSCQDNEFIFEAGVKFCVDIATHRHGCCVLQRCIDYSVGKHRERLVAEICKHGLLLAQDPFGNYVVQYIIEIENPTASTKLMSQLKGNFVNLSTQKFSSHVVEKCLKHVADSRSRIVRELLSTPHFEQLLQDPYANYVIQSALAYTKGALHVSLVEAVRPYKILRTSPYCKRIFSGSLLKK</sequence>
<dbReference type="GeneID" id="107460776"/>
<feature type="repeat" description="Pumilio" evidence="5">
    <location>
        <begin position="474"/>
        <end position="509"/>
    </location>
</feature>
<dbReference type="RefSeq" id="XP_052109205.1">
    <property type="nucleotide sequence ID" value="XM_052253245.1"/>
</dbReference>
<evidence type="ECO:0000256" key="4">
    <source>
        <dbReference type="ARBA" id="ARBA00058490"/>
    </source>
</evidence>
<evidence type="ECO:0000313" key="8">
    <source>
        <dbReference type="Proteomes" id="UP000515211"/>
    </source>
</evidence>
<feature type="region of interest" description="Disordered" evidence="6">
    <location>
        <begin position="1"/>
        <end position="45"/>
    </location>
</feature>
<dbReference type="GO" id="GO:0003729">
    <property type="term" value="F:mRNA binding"/>
    <property type="evidence" value="ECO:0007669"/>
    <property type="project" value="TreeGrafter"/>
</dbReference>
<accession>A0A9C6WLR9</accession>
<reference evidence="9" key="2">
    <citation type="submission" date="2025-08" db="UniProtKB">
        <authorList>
            <consortium name="RefSeq"/>
        </authorList>
    </citation>
    <scope>IDENTIFICATION</scope>
    <source>
        <tissue evidence="9">Whole plant</tissue>
    </source>
</reference>
<dbReference type="CDD" id="cd07920">
    <property type="entry name" value="Pumilio"/>
    <property type="match status" value="1"/>
</dbReference>
<feature type="region of interest" description="Disordered" evidence="6">
    <location>
        <begin position="230"/>
        <end position="252"/>
    </location>
</feature>
<dbReference type="GO" id="GO:0006417">
    <property type="term" value="P:regulation of translation"/>
    <property type="evidence" value="ECO:0007669"/>
    <property type="project" value="UniProtKB-KW"/>
</dbReference>
<dbReference type="FunFam" id="1.25.10.10:FF:000237">
    <property type="entry name" value="Pumilio homolog 9"/>
    <property type="match status" value="1"/>
</dbReference>
<dbReference type="InterPro" id="IPR016024">
    <property type="entry name" value="ARM-type_fold"/>
</dbReference>
<dbReference type="SUPFAM" id="SSF48371">
    <property type="entry name" value="ARM repeat"/>
    <property type="match status" value="1"/>
</dbReference>
<evidence type="ECO:0000256" key="2">
    <source>
        <dbReference type="ARBA" id="ARBA00022845"/>
    </source>
</evidence>
<dbReference type="PANTHER" id="PTHR12537:SF138">
    <property type="entry name" value="PUMILIO HOMOLOG 7, CHLOROPLASTIC-RELATED"/>
    <property type="match status" value="1"/>
</dbReference>
<evidence type="ECO:0000256" key="6">
    <source>
        <dbReference type="SAM" id="MobiDB-lite"/>
    </source>
</evidence>
<evidence type="ECO:0000256" key="5">
    <source>
        <dbReference type="PROSITE-ProRule" id="PRU00317"/>
    </source>
</evidence>
<evidence type="ECO:0000313" key="9">
    <source>
        <dbReference type="RefSeq" id="XP_052109205.1"/>
    </source>
</evidence>
<feature type="repeat" description="Pumilio" evidence="5">
    <location>
        <begin position="583"/>
        <end position="618"/>
    </location>
</feature>
<keyword evidence="1" id="KW-0677">Repeat</keyword>
<dbReference type="PROSITE" id="PS50302">
    <property type="entry name" value="PUM"/>
    <property type="match status" value="7"/>
</dbReference>
<dbReference type="PROSITE" id="PS50303">
    <property type="entry name" value="PUM_HD"/>
    <property type="match status" value="1"/>
</dbReference>
<evidence type="ECO:0000256" key="1">
    <source>
        <dbReference type="ARBA" id="ARBA00022737"/>
    </source>
</evidence>
<dbReference type="PANTHER" id="PTHR12537">
    <property type="entry name" value="RNA BINDING PROTEIN PUMILIO-RELATED"/>
    <property type="match status" value="1"/>
</dbReference>
<dbReference type="Pfam" id="PF22493">
    <property type="entry name" value="PUF_NOP9"/>
    <property type="match status" value="1"/>
</dbReference>